<feature type="region of interest" description="Disordered" evidence="1">
    <location>
        <begin position="62"/>
        <end position="95"/>
    </location>
</feature>
<protein>
    <submittedName>
        <fullName evidence="2">Uncharacterized protein</fullName>
    </submittedName>
</protein>
<proteinExistence type="predicted"/>
<feature type="compositionally biased region" description="Basic and acidic residues" evidence="1">
    <location>
        <begin position="75"/>
        <end position="95"/>
    </location>
</feature>
<sequence>MAHIPAGLPSRTWSNSSMDVGAAHLMKCKREPKSSSQQADDLRKKLQEMQGQLDRAQKIKMSGRVSMSLKADPSPMKREIKEKKSPPDVTDKLSKDQINTMYLQEIAELEARRRALVQWCQDAAHGNSTSSTPPPASSRSDSPAPSTLPPRTEASSSHNGSVSSRANEEQVEVQAGGHVYVNGKYLSDSAVEQRLRRLCAIKKSGICEAGEDCRKMFQKGGDDRATLMELFKQSGLKKDLLKRKVMQTLEKEMKKKLTVTAGWYTETQMAKKLDFTEEDIKAVVEYTSTRPALQRPWKYNPKVLQHWVETDESGELSYSESGRTTDSVEVDVTDAAGMPSLVNLGCDGNSTEPLMPPADGGVEGEDVLAHVAKSMQCLIVKSAKMADLAAKLNDATCPAEHKSQASSLASTMLQLQSKIDASYDDLAKLSAKMKNQAEVKKHEAACRNMLEEAEVQGSQCTRLEATASPLLRIIKKASASVEDGAEPAESKAPKKRKAAEKPKAAKKSKK</sequence>
<feature type="compositionally biased region" description="Polar residues" evidence="1">
    <location>
        <begin position="153"/>
        <end position="165"/>
    </location>
</feature>
<dbReference type="EMBL" id="CAJNIZ010042971">
    <property type="protein sequence ID" value="CAE7644975.1"/>
    <property type="molecule type" value="Genomic_DNA"/>
</dbReference>
<accession>A0A812VPL9</accession>
<feature type="region of interest" description="Disordered" evidence="1">
    <location>
        <begin position="124"/>
        <end position="171"/>
    </location>
</feature>
<evidence type="ECO:0000256" key="1">
    <source>
        <dbReference type="SAM" id="MobiDB-lite"/>
    </source>
</evidence>
<gene>
    <name evidence="2" type="ORF">SPIL2461_LOCUS17132</name>
</gene>
<dbReference type="Proteomes" id="UP000649617">
    <property type="component" value="Unassembled WGS sequence"/>
</dbReference>
<reference evidence="2" key="1">
    <citation type="submission" date="2021-02" db="EMBL/GenBank/DDBJ databases">
        <authorList>
            <person name="Dougan E. K."/>
            <person name="Rhodes N."/>
            <person name="Thang M."/>
            <person name="Chan C."/>
        </authorList>
    </citation>
    <scope>NUCLEOTIDE SEQUENCE</scope>
</reference>
<feature type="region of interest" description="Disordered" evidence="1">
    <location>
        <begin position="478"/>
        <end position="510"/>
    </location>
</feature>
<feature type="compositionally biased region" description="Basic residues" evidence="1">
    <location>
        <begin position="493"/>
        <end position="510"/>
    </location>
</feature>
<evidence type="ECO:0000313" key="2">
    <source>
        <dbReference type="EMBL" id="CAE7644975.1"/>
    </source>
</evidence>
<name>A0A812VPL9_SYMPI</name>
<evidence type="ECO:0000313" key="3">
    <source>
        <dbReference type="Proteomes" id="UP000649617"/>
    </source>
</evidence>
<dbReference type="OrthoDB" id="436540at2759"/>
<organism evidence="2 3">
    <name type="scientific">Symbiodinium pilosum</name>
    <name type="common">Dinoflagellate</name>
    <dbReference type="NCBI Taxonomy" id="2952"/>
    <lineage>
        <taxon>Eukaryota</taxon>
        <taxon>Sar</taxon>
        <taxon>Alveolata</taxon>
        <taxon>Dinophyceae</taxon>
        <taxon>Suessiales</taxon>
        <taxon>Symbiodiniaceae</taxon>
        <taxon>Symbiodinium</taxon>
    </lineage>
</organism>
<comment type="caution">
    <text evidence="2">The sequence shown here is derived from an EMBL/GenBank/DDBJ whole genome shotgun (WGS) entry which is preliminary data.</text>
</comment>
<keyword evidence="3" id="KW-1185">Reference proteome</keyword>
<dbReference type="AlphaFoldDB" id="A0A812VPL9"/>